<organism evidence="6 7">
    <name type="scientific">Ditylenchus dipsaci</name>
    <dbReference type="NCBI Taxonomy" id="166011"/>
    <lineage>
        <taxon>Eukaryota</taxon>
        <taxon>Metazoa</taxon>
        <taxon>Ecdysozoa</taxon>
        <taxon>Nematoda</taxon>
        <taxon>Chromadorea</taxon>
        <taxon>Rhabditida</taxon>
        <taxon>Tylenchina</taxon>
        <taxon>Tylenchomorpha</taxon>
        <taxon>Sphaerularioidea</taxon>
        <taxon>Anguinidae</taxon>
        <taxon>Anguininae</taxon>
        <taxon>Ditylenchus</taxon>
    </lineage>
</organism>
<evidence type="ECO:0000313" key="6">
    <source>
        <dbReference type="Proteomes" id="UP000887574"/>
    </source>
</evidence>
<dbReference type="AlphaFoldDB" id="A0A915DG96"/>
<feature type="binding site" evidence="3">
    <location>
        <begin position="396"/>
        <end position="397"/>
    </location>
    <ligand>
        <name>substrate</name>
    </ligand>
</feature>
<accession>A0A915DG96</accession>
<evidence type="ECO:0000256" key="3">
    <source>
        <dbReference type="PIRSR" id="PIRSR630564-2"/>
    </source>
</evidence>
<sequence>MPCTGEVLSFGESGTSSTLTDGSSLCNNRNNNNYVELHTELRQSCNVAPVPNSSMAGTTACSNFTPAITTAASPQPELQSSRVRSPSSRSTVVNPQMLFNALHPLPGEEFDNDNWVDMCYCRLFLTQYRIIIVTHNHNAACAIPLINVESVEAKDIVGLHIICKDGRIIRIQAGSSEVAITWFKKLTQIICGARNLKDVFAFKFFNSFSQIMKEKAIPSTWILRKEENLNGNISEKNPSYENLVKEFEHLELRDSCWRITSANENFALSPTYPQHLIVPTCVTDEELLNIRTGRYYGRFPTLAWRCPRRGAVLLRSSQPCIGFFGMANEFDVKHYEKIRSATLPSVSLAGATKTADKPASSSKFLIMDARSYTAAWANRAKDTYTDAEVAFMGLPNIHSIKYSFHQLRQLLNSVCDQNTFFQSLQSTIWLQNIGHLFSAAERCFNAMHFEGTSVLVHCSDGWDRTTQIVSLCMLIGDPFYRTFEGFELLVQRQWIEFGHKFADRSGVLNGDENERSPVFLQFLDCVYQLWMKNQDAFEFNKRYLSKLAQHTYSGLFSSFLFNSIKDAVKVLSCSKSNNQTAQKTDELRAFSIWDYLGKQNHVFVNPAYDARRKQSTLDFPKQMSEFELWRDCYCLTRDQARVNNPEEGVLPATSSVLTSPSGSHEPSSLEKVTTLSRSQSASSLTSLEQNAHAIQPLHSTSTHLNGGIYAPTSNSNHSSYGVVTRYNETTGTNSTASNPLSGLQYQNFLDVDGLSKVPMVFEDRVVEIFRQLELQVQNMSAAAGSAHHERLLNGKAHSHIINNNSNNLPTTNRRVRNESIDSTSFGFEVIDEFDPCCKRKHDSSGNSSSCSTFTTLGECPPTNGCNGCKNQIRTSIPSMTALSTTTTTNGGGQHMQQDKKVAVLQLGSVEDVRCSGGGNGQLVIG</sequence>
<dbReference type="InterPro" id="IPR010569">
    <property type="entry name" value="Myotubularin-like_Pase_dom"/>
</dbReference>
<dbReference type="PANTHER" id="PTHR10807">
    <property type="entry name" value="MYOTUBULARIN-RELATED"/>
    <property type="match status" value="1"/>
</dbReference>
<dbReference type="InterPro" id="IPR029021">
    <property type="entry name" value="Prot-tyrosine_phosphatase-like"/>
</dbReference>
<dbReference type="WBParaSite" id="jg19588">
    <property type="protein sequence ID" value="jg19588"/>
    <property type="gene ID" value="jg19588"/>
</dbReference>
<dbReference type="SUPFAM" id="SSF50729">
    <property type="entry name" value="PH domain-like"/>
    <property type="match status" value="1"/>
</dbReference>
<evidence type="ECO:0000259" key="5">
    <source>
        <dbReference type="PROSITE" id="PS51339"/>
    </source>
</evidence>
<dbReference type="InterPro" id="IPR030564">
    <property type="entry name" value="Myotubularin"/>
</dbReference>
<feature type="active site" description="Phosphocysteine intermediate" evidence="2">
    <location>
        <position position="458"/>
    </location>
</feature>
<comment type="similarity">
    <text evidence="1">Belongs to the protein-tyrosine phosphatase family. Non-receptor class myotubularin subfamily.</text>
</comment>
<dbReference type="InterPro" id="IPR016130">
    <property type="entry name" value="Tyr_Pase_AS"/>
</dbReference>
<name>A0A915DG96_9BILA</name>
<protein>
    <submittedName>
        <fullName evidence="7">Myotubularin phosphatase domain-containing protein</fullName>
    </submittedName>
</protein>
<proteinExistence type="inferred from homology"/>
<evidence type="ECO:0000256" key="4">
    <source>
        <dbReference type="SAM" id="MobiDB-lite"/>
    </source>
</evidence>
<feature type="binding site" evidence="3">
    <location>
        <begin position="378"/>
        <end position="381"/>
    </location>
    <ligand>
        <name>substrate</name>
    </ligand>
</feature>
<dbReference type="Pfam" id="PF06602">
    <property type="entry name" value="Myotub-related"/>
    <property type="match status" value="1"/>
</dbReference>
<keyword evidence="6" id="KW-1185">Reference proteome</keyword>
<evidence type="ECO:0000313" key="7">
    <source>
        <dbReference type="WBParaSite" id="jg19588"/>
    </source>
</evidence>
<evidence type="ECO:0000256" key="2">
    <source>
        <dbReference type="PIRSR" id="PIRSR630564-1"/>
    </source>
</evidence>
<dbReference type="PROSITE" id="PS51339">
    <property type="entry name" value="PPASE_MYOTUBULARIN"/>
    <property type="match status" value="1"/>
</dbReference>
<evidence type="ECO:0000256" key="1">
    <source>
        <dbReference type="ARBA" id="ARBA00007471"/>
    </source>
</evidence>
<dbReference type="SUPFAM" id="SSF52799">
    <property type="entry name" value="(Phosphotyrosine protein) phosphatases II"/>
    <property type="match status" value="1"/>
</dbReference>
<dbReference type="GO" id="GO:0005737">
    <property type="term" value="C:cytoplasm"/>
    <property type="evidence" value="ECO:0007669"/>
    <property type="project" value="TreeGrafter"/>
</dbReference>
<feature type="compositionally biased region" description="Polar residues" evidence="4">
    <location>
        <begin position="652"/>
        <end position="666"/>
    </location>
</feature>
<feature type="region of interest" description="Disordered" evidence="4">
    <location>
        <begin position="645"/>
        <end position="675"/>
    </location>
</feature>
<feature type="binding site" evidence="3">
    <location>
        <begin position="458"/>
        <end position="464"/>
    </location>
    <ligand>
        <name>substrate</name>
    </ligand>
</feature>
<reference evidence="7" key="1">
    <citation type="submission" date="2022-11" db="UniProtKB">
        <authorList>
            <consortium name="WormBaseParasite"/>
        </authorList>
    </citation>
    <scope>IDENTIFICATION</scope>
</reference>
<feature type="domain" description="Myotubularin phosphatase" evidence="5">
    <location>
        <begin position="237"/>
        <end position="633"/>
    </location>
</feature>
<feature type="region of interest" description="Disordered" evidence="4">
    <location>
        <begin position="1"/>
        <end position="21"/>
    </location>
</feature>
<dbReference type="PROSITE" id="PS00383">
    <property type="entry name" value="TYR_PHOSPHATASE_1"/>
    <property type="match status" value="1"/>
</dbReference>
<dbReference type="Proteomes" id="UP000887574">
    <property type="component" value="Unplaced"/>
</dbReference>
<dbReference type="CDD" id="cd14507">
    <property type="entry name" value="PTP-MTM-like"/>
    <property type="match status" value="1"/>
</dbReference>